<keyword evidence="2" id="KW-0963">Cytoplasm</keyword>
<evidence type="ECO:0000256" key="9">
    <source>
        <dbReference type="SAM" id="MobiDB-lite"/>
    </source>
</evidence>
<keyword evidence="3" id="KW-0597">Phosphoprotein</keyword>
<evidence type="ECO:0000256" key="2">
    <source>
        <dbReference type="ARBA" id="ARBA00022490"/>
    </source>
</evidence>
<evidence type="ECO:0000256" key="7">
    <source>
        <dbReference type="ARBA" id="ARBA00033769"/>
    </source>
</evidence>
<feature type="region of interest" description="Disordered" evidence="9">
    <location>
        <begin position="255"/>
        <end position="319"/>
    </location>
</feature>
<sequence length="319" mass="35000">MGSSSTTTTRIAAVDEEDGKAYLDRVELYPYLEDAIRKGKTSVNSLRKYFQSVLDMRHIAGREFEFVCATKWNRRSFLSVLSATTEQLGNDIISATDLYQIIALICPDFPQELVLETFFPLFIDSDVAPYRTLVSAFAIFFYYEPTFRILATTYTNEDQDVFAVNSTTNNPLPLALLSQTSNVSTYKELCRSVLTATQHHKILLSLPSPLSDDDSSTFSQQSSHSPPLRSDINNQKVGGSSGANNSSCITGACGAMPSKRPASSRTGASLPSHCYNNGGRRRMNSTRNHKITASSSLPEETTATSLSSRPLQPAASSSR</sequence>
<evidence type="ECO:0000256" key="8">
    <source>
        <dbReference type="ARBA" id="ARBA00045673"/>
    </source>
</evidence>
<evidence type="ECO:0000256" key="5">
    <source>
        <dbReference type="ARBA" id="ARBA00023212"/>
    </source>
</evidence>
<evidence type="ECO:0000256" key="1">
    <source>
        <dbReference type="ARBA" id="ARBA00004607"/>
    </source>
</evidence>
<name>A0A7S3NL44_9STRA</name>
<keyword evidence="4" id="KW-0493">Microtubule</keyword>
<dbReference type="InterPro" id="IPR038968">
    <property type="entry name" value="CSTPP1"/>
</dbReference>
<evidence type="ECO:0000256" key="4">
    <source>
        <dbReference type="ARBA" id="ARBA00022701"/>
    </source>
</evidence>
<reference evidence="10" key="1">
    <citation type="submission" date="2021-01" db="EMBL/GenBank/DDBJ databases">
        <authorList>
            <person name="Corre E."/>
            <person name="Pelletier E."/>
            <person name="Niang G."/>
            <person name="Scheremetjew M."/>
            <person name="Finn R."/>
            <person name="Kale V."/>
            <person name="Holt S."/>
            <person name="Cochrane G."/>
            <person name="Meng A."/>
            <person name="Brown T."/>
            <person name="Cohen L."/>
        </authorList>
    </citation>
    <scope>NUCLEOTIDE SEQUENCE</scope>
    <source>
        <strain evidence="10">CCMP1510</strain>
    </source>
</reference>
<feature type="region of interest" description="Disordered" evidence="9">
    <location>
        <begin position="210"/>
        <end position="243"/>
    </location>
</feature>
<dbReference type="PANTHER" id="PTHR34252:SF1">
    <property type="entry name" value="CENTRIOLAR SATELLITE-ASSOCIATED TUBULIN POLYGLUTAMYLASE COMPLEX REGULATOR 1"/>
    <property type="match status" value="1"/>
</dbReference>
<protein>
    <recommendedName>
        <fullName evidence="7">Centriolar satellite-associated tubulin polyglutamylase complex regulator 1</fullName>
    </recommendedName>
</protein>
<comment type="function">
    <text evidence="8">Regulator of the tubulin polyglutamylase complex (TPGC) that controls cytoskeletal organization, nuclear shape, and cilium disassembly by balancing microtubule and actin assembly. Regulates the assembly and stability of the TPGC and thereby modulates polyglutamylation of the microtubule, which antagonizes MAP4 binding.</text>
</comment>
<evidence type="ECO:0000256" key="6">
    <source>
        <dbReference type="ARBA" id="ARBA00033750"/>
    </source>
</evidence>
<keyword evidence="5" id="KW-0206">Cytoskeleton</keyword>
<gene>
    <name evidence="10" type="ORF">ALAG00032_LOCUS8120</name>
</gene>
<feature type="compositionally biased region" description="Polar residues" evidence="9">
    <location>
        <begin position="231"/>
        <end position="243"/>
    </location>
</feature>
<accession>A0A7S3NL44</accession>
<comment type="similarity">
    <text evidence="6">Belongs to the CSTPP1 family.</text>
</comment>
<feature type="compositionally biased region" description="Basic residues" evidence="9">
    <location>
        <begin position="279"/>
        <end position="290"/>
    </location>
</feature>
<feature type="compositionally biased region" description="Polar residues" evidence="9">
    <location>
        <begin position="291"/>
        <end position="319"/>
    </location>
</feature>
<feature type="compositionally biased region" description="Low complexity" evidence="9">
    <location>
        <begin position="210"/>
        <end position="225"/>
    </location>
</feature>
<comment type="subcellular location">
    <subcellularLocation>
        <location evidence="1">Cytoplasm</location>
        <location evidence="1">Cytoskeleton</location>
        <location evidence="1">Microtubule organizing center</location>
        <location evidence="1">Centrosome</location>
        <location evidence="1">Centriolar satellite</location>
    </subcellularLocation>
</comment>
<dbReference type="EMBL" id="HBIJ01011898">
    <property type="protein sequence ID" value="CAE0367371.1"/>
    <property type="molecule type" value="Transcribed_RNA"/>
</dbReference>
<dbReference type="AlphaFoldDB" id="A0A7S3NL44"/>
<dbReference type="GO" id="GO:0034451">
    <property type="term" value="C:centriolar satellite"/>
    <property type="evidence" value="ECO:0007669"/>
    <property type="project" value="UniProtKB-SubCell"/>
</dbReference>
<dbReference type="GO" id="GO:0005874">
    <property type="term" value="C:microtubule"/>
    <property type="evidence" value="ECO:0007669"/>
    <property type="project" value="UniProtKB-KW"/>
</dbReference>
<evidence type="ECO:0000313" key="10">
    <source>
        <dbReference type="EMBL" id="CAE0367371.1"/>
    </source>
</evidence>
<proteinExistence type="inferred from homology"/>
<dbReference type="PANTHER" id="PTHR34252">
    <property type="entry name" value="UPF0705 PROTEIN C11ORF49"/>
    <property type="match status" value="1"/>
</dbReference>
<organism evidence="10">
    <name type="scientific">Aureoumbra lagunensis</name>
    <dbReference type="NCBI Taxonomy" id="44058"/>
    <lineage>
        <taxon>Eukaryota</taxon>
        <taxon>Sar</taxon>
        <taxon>Stramenopiles</taxon>
        <taxon>Ochrophyta</taxon>
        <taxon>Pelagophyceae</taxon>
        <taxon>Pelagomonadales</taxon>
        <taxon>Aureoumbra</taxon>
    </lineage>
</organism>
<evidence type="ECO:0000256" key="3">
    <source>
        <dbReference type="ARBA" id="ARBA00022553"/>
    </source>
</evidence>